<evidence type="ECO:0000313" key="4">
    <source>
        <dbReference type="Proteomes" id="UP000003288"/>
    </source>
</evidence>
<gene>
    <name evidence="3" type="ORF">CMTB2_01264</name>
</gene>
<dbReference type="InterPro" id="IPR031100">
    <property type="entry name" value="LOG_fam"/>
</dbReference>
<accession>A0AAI9F2I9</accession>
<protein>
    <recommendedName>
        <fullName evidence="2">Cytokinin riboside 5'-monophosphate phosphoribohydrolase</fullName>
        <ecNumber evidence="2">3.2.2.n1</ecNumber>
    </recommendedName>
</protein>
<dbReference type="AlphaFoldDB" id="A0AAI9F2I9"/>
<evidence type="ECO:0000256" key="2">
    <source>
        <dbReference type="RuleBase" id="RU363015"/>
    </source>
</evidence>
<organism evidence="3 4">
    <name type="scientific">Caminibacter mediatlanticus TB-2</name>
    <dbReference type="NCBI Taxonomy" id="391592"/>
    <lineage>
        <taxon>Bacteria</taxon>
        <taxon>Pseudomonadati</taxon>
        <taxon>Campylobacterota</taxon>
        <taxon>Epsilonproteobacteria</taxon>
        <taxon>Nautiliales</taxon>
        <taxon>Nautiliaceae</taxon>
        <taxon>Caminibacter</taxon>
    </lineage>
</organism>
<proteinExistence type="inferred from homology"/>
<comment type="catalytic activity">
    <reaction evidence="1">
        <text>AMP + H2O = D-ribose 5-phosphate + adenine</text>
        <dbReference type="Rhea" id="RHEA:20129"/>
        <dbReference type="ChEBI" id="CHEBI:15377"/>
        <dbReference type="ChEBI" id="CHEBI:16708"/>
        <dbReference type="ChEBI" id="CHEBI:78346"/>
        <dbReference type="ChEBI" id="CHEBI:456215"/>
        <dbReference type="EC" id="3.2.2.4"/>
    </reaction>
</comment>
<dbReference type="Proteomes" id="UP000003288">
    <property type="component" value="Unassembled WGS sequence"/>
</dbReference>
<dbReference type="PANTHER" id="PTHR43393:SF3">
    <property type="entry name" value="LYSINE DECARBOXYLASE-LIKE PROTEIN"/>
    <property type="match status" value="1"/>
</dbReference>
<keyword evidence="2" id="KW-0378">Hydrolase</keyword>
<dbReference type="EMBL" id="ABCJ01000003">
    <property type="protein sequence ID" value="EDM23854.1"/>
    <property type="molecule type" value="Genomic_DNA"/>
</dbReference>
<name>A0AAI9F2I9_9BACT</name>
<dbReference type="InterPro" id="IPR052341">
    <property type="entry name" value="LOG_family_nucleotidases"/>
</dbReference>
<dbReference type="NCBIfam" id="TIGR00730">
    <property type="entry name" value="Rossman fold protein, TIGR00730 family"/>
    <property type="match status" value="1"/>
</dbReference>
<dbReference type="InterPro" id="IPR005269">
    <property type="entry name" value="LOG"/>
</dbReference>
<keyword evidence="2" id="KW-0203">Cytokinin biosynthesis</keyword>
<dbReference type="GO" id="GO:0009691">
    <property type="term" value="P:cytokinin biosynthetic process"/>
    <property type="evidence" value="ECO:0007669"/>
    <property type="project" value="UniProtKB-UniRule"/>
</dbReference>
<dbReference type="Pfam" id="PF03641">
    <property type="entry name" value="Lysine_decarbox"/>
    <property type="match status" value="1"/>
</dbReference>
<dbReference type="GO" id="GO:0005829">
    <property type="term" value="C:cytosol"/>
    <property type="evidence" value="ECO:0007669"/>
    <property type="project" value="TreeGrafter"/>
</dbReference>
<dbReference type="GO" id="GO:0008714">
    <property type="term" value="F:AMP nucleosidase activity"/>
    <property type="evidence" value="ECO:0007669"/>
    <property type="project" value="UniProtKB-EC"/>
</dbReference>
<dbReference type="Gene3D" id="3.40.50.450">
    <property type="match status" value="1"/>
</dbReference>
<dbReference type="PANTHER" id="PTHR43393">
    <property type="entry name" value="CYTOKININ RIBOSIDE 5'-MONOPHOSPHATE PHOSPHORIBOHYDROLASE"/>
    <property type="match status" value="1"/>
</dbReference>
<sequence length="292" mass="33836">MLPWQKPKSKDEEPKVDELLQNIFNSPSYKLAIEDKDFLLSDETRGIRLQLDYLKPEIIMKKFGIKNTIVVFGSARVKENNTALKELEKIKKELEKKPSKELLKKLRIAESMVEKSIYYEEAREFGRLVGKYKGTHNNEVVIMTGGGPGIMEAANRGAYEVGAKSIGLNIQLPHEQFPNPYVTPELCFQFHYFATRKMHFLERAIALVVFPGGFGTLDELFETLTLIQTRKNKKIPVVLIGKEYWQKLINFEMLVSHGMIDKDDLNIFVYKENAKDAFEYIKNWYENKKEMG</sequence>
<reference evidence="3 4" key="1">
    <citation type="journal article" date="2011" name="Stand. Genomic Sci.">
        <title>Draft genome sequence of Caminibacter mediatlanticus strain TB-2, an epsilonproteobacterium isolated from a deep-sea hydrothermal vent.</title>
        <authorList>
            <person name="Giovannelli D."/>
            <person name="Ferriera S."/>
            <person name="Johnson J."/>
            <person name="Kravitz S."/>
            <person name="Perez-Rodriguez I."/>
            <person name="Ricci J."/>
            <person name="O'Brien C."/>
            <person name="Voordeckers J.W."/>
            <person name="Bini E."/>
            <person name="Vetriani C."/>
        </authorList>
    </citation>
    <scope>NUCLEOTIDE SEQUENCE [LARGE SCALE GENOMIC DNA]</scope>
    <source>
        <strain evidence="3 4">TB-2</strain>
    </source>
</reference>
<dbReference type="RefSeq" id="WP_007474412.1">
    <property type="nucleotide sequence ID" value="NZ_ABCJ01000003.1"/>
</dbReference>
<comment type="caution">
    <text evidence="3">The sequence shown here is derived from an EMBL/GenBank/DDBJ whole genome shotgun (WGS) entry which is preliminary data.</text>
</comment>
<dbReference type="EC" id="3.2.2.n1" evidence="2"/>
<evidence type="ECO:0000313" key="3">
    <source>
        <dbReference type="EMBL" id="EDM23854.1"/>
    </source>
</evidence>
<evidence type="ECO:0000256" key="1">
    <source>
        <dbReference type="ARBA" id="ARBA00000274"/>
    </source>
</evidence>
<dbReference type="SUPFAM" id="SSF102405">
    <property type="entry name" value="MCP/YpsA-like"/>
    <property type="match status" value="1"/>
</dbReference>
<comment type="similarity">
    <text evidence="2">Belongs to the LOG family.</text>
</comment>